<dbReference type="OrthoDB" id="5193525at2"/>
<name>A0A426V1S5_9ACTN</name>
<sequence length="75" mass="8547">MSDRASETAAPGGERPPVCSSRGCRREAAWMLLWRNPRIHGADRVKRWAACEEHLPVLRDFLTARGFPCEARRVE</sequence>
<evidence type="ECO:0008006" key="4">
    <source>
        <dbReference type="Google" id="ProtNLM"/>
    </source>
</evidence>
<dbReference type="AlphaFoldDB" id="A0A426V1S5"/>
<evidence type="ECO:0000313" key="2">
    <source>
        <dbReference type="EMBL" id="RRS00828.1"/>
    </source>
</evidence>
<reference evidence="2 3" key="1">
    <citation type="submission" date="2018-12" db="EMBL/GenBank/DDBJ databases">
        <title>Glycomyces sp. YIM 121974 draft genome.</title>
        <authorList>
            <person name="Li Q."/>
        </authorList>
    </citation>
    <scope>NUCLEOTIDE SEQUENCE [LARGE SCALE GENOMIC DNA]</scope>
    <source>
        <strain evidence="2 3">YIM 121974</strain>
    </source>
</reference>
<dbReference type="EMBL" id="RSEB01000002">
    <property type="protein sequence ID" value="RRS00828.1"/>
    <property type="molecule type" value="Genomic_DNA"/>
</dbReference>
<dbReference type="RefSeq" id="WP_125247502.1">
    <property type="nucleotide sequence ID" value="NZ_RSEB01000002.1"/>
</dbReference>
<evidence type="ECO:0000256" key="1">
    <source>
        <dbReference type="SAM" id="MobiDB-lite"/>
    </source>
</evidence>
<evidence type="ECO:0000313" key="3">
    <source>
        <dbReference type="Proteomes" id="UP000277256"/>
    </source>
</evidence>
<protein>
    <recommendedName>
        <fullName evidence="4">Acetone carboxylase</fullName>
    </recommendedName>
</protein>
<proteinExistence type="predicted"/>
<gene>
    <name evidence="2" type="ORF">EIW28_09845</name>
</gene>
<feature type="region of interest" description="Disordered" evidence="1">
    <location>
        <begin position="1"/>
        <end position="21"/>
    </location>
</feature>
<keyword evidence="3" id="KW-1185">Reference proteome</keyword>
<dbReference type="Proteomes" id="UP000277256">
    <property type="component" value="Unassembled WGS sequence"/>
</dbReference>
<organism evidence="2 3">
    <name type="scientific">Glycomyces terrestris</name>
    <dbReference type="NCBI Taxonomy" id="2493553"/>
    <lineage>
        <taxon>Bacteria</taxon>
        <taxon>Bacillati</taxon>
        <taxon>Actinomycetota</taxon>
        <taxon>Actinomycetes</taxon>
        <taxon>Glycomycetales</taxon>
        <taxon>Glycomycetaceae</taxon>
        <taxon>Glycomyces</taxon>
    </lineage>
</organism>
<accession>A0A426V1S5</accession>
<comment type="caution">
    <text evidence="2">The sequence shown here is derived from an EMBL/GenBank/DDBJ whole genome shotgun (WGS) entry which is preliminary data.</text>
</comment>